<feature type="transmembrane region" description="Helical" evidence="6">
    <location>
        <begin position="205"/>
        <end position="223"/>
    </location>
</feature>
<dbReference type="InterPro" id="IPR050833">
    <property type="entry name" value="Poly_Biosynth_Transport"/>
</dbReference>
<comment type="subcellular location">
    <subcellularLocation>
        <location evidence="1">Cell membrane</location>
        <topology evidence="1">Multi-pass membrane protein</topology>
    </subcellularLocation>
</comment>
<keyword evidence="2" id="KW-1003">Cell membrane</keyword>
<feature type="transmembrane region" description="Helical" evidence="6">
    <location>
        <begin position="12"/>
        <end position="30"/>
    </location>
</feature>
<evidence type="ECO:0000313" key="8">
    <source>
        <dbReference type="Proteomes" id="UP000245086"/>
    </source>
</evidence>
<keyword evidence="5 6" id="KW-0472">Membrane</keyword>
<evidence type="ECO:0000256" key="3">
    <source>
        <dbReference type="ARBA" id="ARBA00022692"/>
    </source>
</evidence>
<dbReference type="EMBL" id="BFBR01000003">
    <property type="protein sequence ID" value="GBF57584.1"/>
    <property type="molecule type" value="Genomic_DNA"/>
</dbReference>
<dbReference type="InterPro" id="IPR002797">
    <property type="entry name" value="Polysacc_synth"/>
</dbReference>
<feature type="transmembrane region" description="Helical" evidence="6">
    <location>
        <begin position="253"/>
        <end position="273"/>
    </location>
</feature>
<dbReference type="AlphaFoldDB" id="A0A2P2E986"/>
<feature type="transmembrane region" description="Helical" evidence="6">
    <location>
        <begin position="293"/>
        <end position="315"/>
    </location>
</feature>
<keyword evidence="3 6" id="KW-0812">Transmembrane</keyword>
<keyword evidence="8" id="KW-1185">Reference proteome</keyword>
<feature type="transmembrane region" description="Helical" evidence="6">
    <location>
        <begin position="141"/>
        <end position="165"/>
    </location>
</feature>
<dbReference type="RefSeq" id="WP_108984461.1">
    <property type="nucleotide sequence ID" value="NZ_BFBR01000003.1"/>
</dbReference>
<comment type="caution">
    <text evidence="7">The sequence shown here is derived from an EMBL/GenBank/DDBJ whole genome shotgun (WGS) entry which is preliminary data.</text>
</comment>
<feature type="transmembrane region" description="Helical" evidence="6">
    <location>
        <begin position="171"/>
        <end position="193"/>
    </location>
</feature>
<proteinExistence type="predicted"/>
<gene>
    <name evidence="7" type="ORF">PbB2_01252</name>
</gene>
<dbReference type="PANTHER" id="PTHR30250:SF11">
    <property type="entry name" value="O-ANTIGEN TRANSPORTER-RELATED"/>
    <property type="match status" value="1"/>
</dbReference>
<dbReference type="GO" id="GO:0005886">
    <property type="term" value="C:plasma membrane"/>
    <property type="evidence" value="ECO:0007669"/>
    <property type="project" value="UniProtKB-SubCell"/>
</dbReference>
<feature type="transmembrane region" description="Helical" evidence="6">
    <location>
        <begin position="327"/>
        <end position="345"/>
    </location>
</feature>
<dbReference type="PANTHER" id="PTHR30250">
    <property type="entry name" value="PST FAMILY PREDICTED COLANIC ACID TRANSPORTER"/>
    <property type="match status" value="1"/>
</dbReference>
<evidence type="ECO:0000313" key="7">
    <source>
        <dbReference type="EMBL" id="GBF57584.1"/>
    </source>
</evidence>
<evidence type="ECO:0000256" key="4">
    <source>
        <dbReference type="ARBA" id="ARBA00022989"/>
    </source>
</evidence>
<feature type="transmembrane region" description="Helical" evidence="6">
    <location>
        <begin position="42"/>
        <end position="65"/>
    </location>
</feature>
<organism evidence="7 8">
    <name type="scientific">Candidatus Phycosocius bacilliformis</name>
    <dbReference type="NCBI Taxonomy" id="1445552"/>
    <lineage>
        <taxon>Bacteria</taxon>
        <taxon>Pseudomonadati</taxon>
        <taxon>Pseudomonadota</taxon>
        <taxon>Alphaproteobacteria</taxon>
        <taxon>Caulobacterales</taxon>
        <taxon>Caulobacterales incertae sedis</taxon>
        <taxon>Candidatus Phycosocius</taxon>
    </lineage>
</organism>
<sequence>MGRHLLAYLAPNLALALSSFGMVAILTRLLSDDAYGRYTLVYAAMTLAQYISVVWIEAAAARFYAEAAEKGEKPAHFATLLKLFSWCAGGFALVSIAALLLWPADVNLKIVIAIAFGSVITRSLIKIALETRRMAQEATRYAVVETLHIGLGFGLGISAVILFAMGPEGPFIGMLIASLIVLLIEGPALFLAARAGAFQPERARAYLAYGAPLAGGLILSLALTSGDRFVIAAFLGEGDVGAYSAGYQVGARILDIIFTWGAAAVTPILIAAYERGGPAAAVKAAHQGYVVRLGIGAPAALGLGLLAAPICEFLIGEALRDRAVQIVPWIAFSALLAGMCDYFSEAFMLSKKALQRAILLLVPVITNLGLNVMLLPSFGLMGAAYANVASYGVGMMMLAIVGRRYVALPIPLDQTLKIALACGGMAGVVLAVPSIGPLPDLIIKSAVGGLSYGVFVILLDVAGARSFARSLWARWARRHVA</sequence>
<feature type="transmembrane region" description="Helical" evidence="6">
    <location>
        <begin position="384"/>
        <end position="406"/>
    </location>
</feature>
<reference evidence="7 8" key="1">
    <citation type="journal article" date="2018" name="Genome Announc.">
        <title>Draft Genome Sequence of "Candidatus Phycosocius bacilliformis," an Alphaproteobacterial Ectosymbiont of the Hydrocarbon-Producing Green Alga Botryococcus braunii.</title>
        <authorList>
            <person name="Tanabe Y."/>
            <person name="Yamaguchi H."/>
            <person name="Watanabe M.M."/>
        </authorList>
    </citation>
    <scope>NUCLEOTIDE SEQUENCE [LARGE SCALE GENOMIC DNA]</scope>
    <source>
        <strain evidence="7 8">BOTRYCO-2</strain>
    </source>
</reference>
<protein>
    <submittedName>
        <fullName evidence="7">Uncharacterized protein</fullName>
    </submittedName>
</protein>
<name>A0A2P2E986_9PROT</name>
<feature type="transmembrane region" description="Helical" evidence="6">
    <location>
        <begin position="357"/>
        <end position="378"/>
    </location>
</feature>
<feature type="transmembrane region" description="Helical" evidence="6">
    <location>
        <begin position="108"/>
        <end position="129"/>
    </location>
</feature>
<evidence type="ECO:0000256" key="6">
    <source>
        <dbReference type="SAM" id="Phobius"/>
    </source>
</evidence>
<dbReference type="Pfam" id="PF01943">
    <property type="entry name" value="Polysacc_synt"/>
    <property type="match status" value="1"/>
</dbReference>
<evidence type="ECO:0000256" key="2">
    <source>
        <dbReference type="ARBA" id="ARBA00022475"/>
    </source>
</evidence>
<evidence type="ECO:0000256" key="1">
    <source>
        <dbReference type="ARBA" id="ARBA00004651"/>
    </source>
</evidence>
<feature type="transmembrane region" description="Helical" evidence="6">
    <location>
        <begin position="418"/>
        <end position="438"/>
    </location>
</feature>
<feature type="transmembrane region" description="Helical" evidence="6">
    <location>
        <begin position="450"/>
        <end position="468"/>
    </location>
</feature>
<dbReference type="OrthoDB" id="5906224at2"/>
<accession>A0A2P2E986</accession>
<dbReference type="Proteomes" id="UP000245086">
    <property type="component" value="Unassembled WGS sequence"/>
</dbReference>
<keyword evidence="4 6" id="KW-1133">Transmembrane helix</keyword>
<evidence type="ECO:0000256" key="5">
    <source>
        <dbReference type="ARBA" id="ARBA00023136"/>
    </source>
</evidence>
<feature type="transmembrane region" description="Helical" evidence="6">
    <location>
        <begin position="77"/>
        <end position="102"/>
    </location>
</feature>